<organism evidence="4 5">
    <name type="scientific">Vitis vinifera</name>
    <name type="common">Grape</name>
    <dbReference type="NCBI Taxonomy" id="29760"/>
    <lineage>
        <taxon>Eukaryota</taxon>
        <taxon>Viridiplantae</taxon>
        <taxon>Streptophyta</taxon>
        <taxon>Embryophyta</taxon>
        <taxon>Tracheophyta</taxon>
        <taxon>Spermatophyta</taxon>
        <taxon>Magnoliopsida</taxon>
        <taxon>eudicotyledons</taxon>
        <taxon>Gunneridae</taxon>
        <taxon>Pentapetalae</taxon>
        <taxon>rosids</taxon>
        <taxon>Vitales</taxon>
        <taxon>Vitaceae</taxon>
        <taxon>Viteae</taxon>
        <taxon>Vitis</taxon>
    </lineage>
</organism>
<dbReference type="CDD" id="cd09274">
    <property type="entry name" value="RNase_HI_RT_Ty3"/>
    <property type="match status" value="1"/>
</dbReference>
<accession>A0A438CBR2</accession>
<reference evidence="4 5" key="1">
    <citation type="journal article" date="2018" name="PLoS Genet.">
        <title>Population sequencing reveals clonal diversity and ancestral inbreeding in the grapevine cultivar Chardonnay.</title>
        <authorList>
            <person name="Roach M.J."/>
            <person name="Johnson D.L."/>
            <person name="Bohlmann J."/>
            <person name="van Vuuren H.J."/>
            <person name="Jones S.J."/>
            <person name="Pretorius I.S."/>
            <person name="Schmidt S.A."/>
            <person name="Borneman A.R."/>
        </authorList>
    </citation>
    <scope>NUCLEOTIDE SEQUENCE [LARGE SCALE GENOMIC DNA]</scope>
    <source>
        <strain evidence="5">cv. Chardonnay</strain>
        <tissue evidence="4">Leaf</tissue>
    </source>
</reference>
<dbReference type="Proteomes" id="UP000288805">
    <property type="component" value="Unassembled WGS sequence"/>
</dbReference>
<dbReference type="Pfam" id="PF17919">
    <property type="entry name" value="RT_RNaseH_2"/>
    <property type="match status" value="1"/>
</dbReference>
<dbReference type="FunFam" id="3.30.70.270:FF:000020">
    <property type="entry name" value="Transposon Tf2-6 polyprotein-like Protein"/>
    <property type="match status" value="1"/>
</dbReference>
<dbReference type="PANTHER" id="PTHR34072:SF57">
    <property type="entry name" value="RNA-DIRECTED DNA POLYMERASE"/>
    <property type="match status" value="1"/>
</dbReference>
<dbReference type="PANTHER" id="PTHR34072">
    <property type="entry name" value="ENZYMATIC POLYPROTEIN-RELATED"/>
    <property type="match status" value="1"/>
</dbReference>
<dbReference type="InterPro" id="IPR041577">
    <property type="entry name" value="RT_RNaseH_2"/>
</dbReference>
<feature type="region of interest" description="Disordered" evidence="1">
    <location>
        <begin position="1"/>
        <end position="34"/>
    </location>
</feature>
<feature type="domain" description="Reverse transcriptase" evidence="2">
    <location>
        <begin position="289"/>
        <end position="382"/>
    </location>
</feature>
<sequence length="902" mass="104115">MKNSCQRTLVKESNNQEEKSGKKSASKSSIEEEPRIVIKEDMMKKHMPPPFPQALHGKKEIKNSSEILEDLCTVKRGLHVTKNAFLTEQVSASFRFKWTNSTILWILVLDTDPTVKEANYVPIILGRPFLATSNAIINCRNGVMQLTFGNMTLELNIFHLCKRHLHPKRRKDWRRRREEILPLFNKEDSQGAAMEDPPKLVLKPLPVDLKYAYLEEDEKCPVVVSSTLTRISPLVCTHHIYMEEDAKPVRQPQRRLNPHMQEVVRGEVLKLLQAGIIYPISDSLWDILSTFLDGYSGYFQIEIDLEDQEKTTFTCPFGTFAYRRMPFGLCNAPATFQRCMLSIFSDMVERIMEVFMDDITVYGSSYEECLLHLEAVLQRYKAKVELIVKLPPPTNVKGIRQFLGHAGFYRRFIKDFSKISKPLCELLVKDAKFVWDEKCQKSFEELKQFLTTAPIVRAPNWKLPFEVMCDASDLAMGAVLGQREDGKPYVIYYASKTLNEAQRNYTTTEKELLAVVFALDKFRAYLIDKMDPFAQEFNLQIRDKKGVENVVADHLSRLVIAHDSHGLPINDDFPEESLMSIEVAPWYSHIANYLVTGEVPSEWSAQDKRHFFAKIHAYYWEEPFLFKYCADQIIRKCVPEQEQSGILSHCHDSACGGHFAPRKQHESDPIRFLVASLFKDAHSMCKGYFMGPFPMSFGHSYILVGVDYVSKPLSVMEEPTFAKAFETLLAKYGVSTRTAYKTILGMSPYRLVYGKACHLPVEVEYKAWWAIKKLNMDLTRAGLKRCLDLNELEEMRNDAYLNSKIAKERLKKWHDQLVNQKNFAKGQRVLLYDSKLHLFPGKLKSRWTGPFIIHDVQSNGVVELLNFNSTRTFKVNGHRLKPYMESFSRDKEEFILLDPPLT</sequence>
<dbReference type="SUPFAM" id="SSF56672">
    <property type="entry name" value="DNA/RNA polymerases"/>
    <property type="match status" value="1"/>
</dbReference>
<dbReference type="AlphaFoldDB" id="A0A438CBR2"/>
<evidence type="ECO:0000259" key="2">
    <source>
        <dbReference type="Pfam" id="PF00078"/>
    </source>
</evidence>
<dbReference type="InterPro" id="IPR000477">
    <property type="entry name" value="RT_dom"/>
</dbReference>
<proteinExistence type="predicted"/>
<protein>
    <submittedName>
        <fullName evidence="4">Retrovirus-related Pol polyprotein from transposon 17.6</fullName>
    </submittedName>
</protein>
<dbReference type="Gene3D" id="3.30.70.270">
    <property type="match status" value="2"/>
</dbReference>
<evidence type="ECO:0000259" key="3">
    <source>
        <dbReference type="Pfam" id="PF17919"/>
    </source>
</evidence>
<gene>
    <name evidence="4" type="primary">pol_873</name>
    <name evidence="4" type="ORF">CK203_112149</name>
</gene>
<feature type="compositionally biased region" description="Polar residues" evidence="1">
    <location>
        <begin position="1"/>
        <end position="13"/>
    </location>
</feature>
<evidence type="ECO:0000256" key="1">
    <source>
        <dbReference type="SAM" id="MobiDB-lite"/>
    </source>
</evidence>
<feature type="domain" description="Reverse transcriptase/retrotransposon-derived protein RNase H-like" evidence="3">
    <location>
        <begin position="435"/>
        <end position="528"/>
    </location>
</feature>
<dbReference type="InterPro" id="IPR043502">
    <property type="entry name" value="DNA/RNA_pol_sf"/>
</dbReference>
<dbReference type="Gene3D" id="3.10.10.10">
    <property type="entry name" value="HIV Type 1 Reverse Transcriptase, subunit A, domain 1"/>
    <property type="match status" value="1"/>
</dbReference>
<evidence type="ECO:0000313" key="4">
    <source>
        <dbReference type="EMBL" id="RVW20692.1"/>
    </source>
</evidence>
<dbReference type="InterPro" id="IPR043128">
    <property type="entry name" value="Rev_trsase/Diguanyl_cyclase"/>
</dbReference>
<comment type="caution">
    <text evidence="4">The sequence shown here is derived from an EMBL/GenBank/DDBJ whole genome shotgun (WGS) entry which is preliminary data.</text>
</comment>
<evidence type="ECO:0000313" key="5">
    <source>
        <dbReference type="Proteomes" id="UP000288805"/>
    </source>
</evidence>
<name>A0A438CBR2_VITVI</name>
<dbReference type="CDD" id="cd01647">
    <property type="entry name" value="RT_LTR"/>
    <property type="match status" value="1"/>
</dbReference>
<dbReference type="EMBL" id="QGNW01002347">
    <property type="protein sequence ID" value="RVW20692.1"/>
    <property type="molecule type" value="Genomic_DNA"/>
</dbReference>
<dbReference type="Pfam" id="PF00078">
    <property type="entry name" value="RVT_1"/>
    <property type="match status" value="1"/>
</dbReference>
<dbReference type="FunFam" id="3.10.20.370:FF:000001">
    <property type="entry name" value="Retrovirus-related Pol polyprotein from transposon 17.6-like protein"/>
    <property type="match status" value="1"/>
</dbReference>